<dbReference type="GeneID" id="82881576"/>
<evidence type="ECO:0000256" key="1">
    <source>
        <dbReference type="SAM" id="MobiDB-lite"/>
    </source>
</evidence>
<dbReference type="Proteomes" id="UP000315353">
    <property type="component" value="Unassembled WGS sequence"/>
</dbReference>
<evidence type="ECO:0000313" key="3">
    <source>
        <dbReference type="EMBL" id="GEB97544.1"/>
    </source>
</evidence>
<gene>
    <name evidence="3" type="ORF">CFL01nite_10390</name>
</gene>
<evidence type="ECO:0008006" key="5">
    <source>
        <dbReference type="Google" id="ProtNLM"/>
    </source>
</evidence>
<dbReference type="EMBL" id="BJNB01000012">
    <property type="protein sequence ID" value="GEB97544.1"/>
    <property type="molecule type" value="Genomic_DNA"/>
</dbReference>
<feature type="chain" id="PRO_5044507035" description="Secreted protein" evidence="2">
    <location>
        <begin position="24"/>
        <end position="79"/>
    </location>
</feature>
<proteinExistence type="predicted"/>
<feature type="signal peptide" evidence="2">
    <location>
        <begin position="1"/>
        <end position="23"/>
    </location>
</feature>
<keyword evidence="2" id="KW-0732">Signal</keyword>
<dbReference type="AlphaFoldDB" id="A0AB73B738"/>
<protein>
    <recommendedName>
        <fullName evidence="5">Secreted protein</fullName>
    </recommendedName>
</protein>
<comment type="caution">
    <text evidence="3">The sequence shown here is derived from an EMBL/GenBank/DDBJ whole genome shotgun (WGS) entry which is preliminary data.</text>
</comment>
<reference evidence="3 4" key="1">
    <citation type="submission" date="2019-06" db="EMBL/GenBank/DDBJ databases">
        <title>Whole genome shotgun sequence of Corynebacterium flavescens NBRC 14136.</title>
        <authorList>
            <person name="Hosoyama A."/>
            <person name="Uohara A."/>
            <person name="Ohji S."/>
            <person name="Ichikawa N."/>
        </authorList>
    </citation>
    <scope>NUCLEOTIDE SEQUENCE [LARGE SCALE GENOMIC DNA]</scope>
    <source>
        <strain evidence="3 4">NBRC 14136</strain>
    </source>
</reference>
<sequence>MKKFSLLAAPVVASAVLCSSVVAAGATEVTSSPVVVNEAESNGDPIGDFVELANKDTNNSVDSGLRATQKAAAHRTRKA</sequence>
<organism evidence="3 4">
    <name type="scientific">Corynebacterium flavescens</name>
    <dbReference type="NCBI Taxonomy" id="28028"/>
    <lineage>
        <taxon>Bacteria</taxon>
        <taxon>Bacillati</taxon>
        <taxon>Actinomycetota</taxon>
        <taxon>Actinomycetes</taxon>
        <taxon>Mycobacteriales</taxon>
        <taxon>Corynebacteriaceae</taxon>
        <taxon>Corynebacterium</taxon>
    </lineage>
</organism>
<dbReference type="RefSeq" id="WP_075729366.1">
    <property type="nucleotide sequence ID" value="NZ_BJNB01000012.1"/>
</dbReference>
<evidence type="ECO:0000256" key="2">
    <source>
        <dbReference type="SAM" id="SignalP"/>
    </source>
</evidence>
<feature type="region of interest" description="Disordered" evidence="1">
    <location>
        <begin position="57"/>
        <end position="79"/>
    </location>
</feature>
<accession>A0AB73B738</accession>
<name>A0AB73B738_CORFL</name>
<evidence type="ECO:0000313" key="4">
    <source>
        <dbReference type="Proteomes" id="UP000315353"/>
    </source>
</evidence>